<dbReference type="Gene3D" id="2.60.40.10">
    <property type="entry name" value="Immunoglobulins"/>
    <property type="match status" value="1"/>
</dbReference>
<dbReference type="InterPro" id="IPR040581">
    <property type="entry name" value="Thioredoxin_11"/>
</dbReference>
<organism evidence="3 4">
    <name type="scientific">Cirrhinus molitorella</name>
    <name type="common">mud carp</name>
    <dbReference type="NCBI Taxonomy" id="172907"/>
    <lineage>
        <taxon>Eukaryota</taxon>
        <taxon>Metazoa</taxon>
        <taxon>Chordata</taxon>
        <taxon>Craniata</taxon>
        <taxon>Vertebrata</taxon>
        <taxon>Euteleostomi</taxon>
        <taxon>Actinopterygii</taxon>
        <taxon>Neopterygii</taxon>
        <taxon>Teleostei</taxon>
        <taxon>Ostariophysi</taxon>
        <taxon>Cypriniformes</taxon>
        <taxon>Cyprinidae</taxon>
        <taxon>Labeoninae</taxon>
        <taxon>Labeonini</taxon>
        <taxon>Cirrhinus</taxon>
    </lineage>
</organism>
<dbReference type="PANTHER" id="PTHR17609:SF3">
    <property type="entry name" value="SAP DOMAIN-CONTAINING PROTEIN"/>
    <property type="match status" value="1"/>
</dbReference>
<accession>A0ABR3MV32</accession>
<dbReference type="InterPro" id="IPR039598">
    <property type="entry name" value="HMGXB3"/>
</dbReference>
<dbReference type="InterPro" id="IPR003961">
    <property type="entry name" value="FN3_dom"/>
</dbReference>
<evidence type="ECO:0000256" key="1">
    <source>
        <dbReference type="SAM" id="MobiDB-lite"/>
    </source>
</evidence>
<proteinExistence type="predicted"/>
<gene>
    <name evidence="3" type="ORF">QQF64_033867</name>
</gene>
<dbReference type="PANTHER" id="PTHR17609">
    <property type="entry name" value="HMG DOMAIN-CONTAINING PROTEIN 3"/>
    <property type="match status" value="1"/>
</dbReference>
<dbReference type="Pfam" id="PF18078">
    <property type="entry name" value="Thioredoxin_11"/>
    <property type="match status" value="1"/>
</dbReference>
<feature type="region of interest" description="Disordered" evidence="1">
    <location>
        <begin position="150"/>
        <end position="173"/>
    </location>
</feature>
<dbReference type="EMBL" id="JAYMGO010000009">
    <property type="protein sequence ID" value="KAL1268504.1"/>
    <property type="molecule type" value="Genomic_DNA"/>
</dbReference>
<dbReference type="InterPro" id="IPR013783">
    <property type="entry name" value="Ig-like_fold"/>
</dbReference>
<feature type="domain" description="Fibronectin type-III" evidence="2">
    <location>
        <begin position="150"/>
        <end position="242"/>
    </location>
</feature>
<sequence>MTDEDNKKAEIITCTFHSDLHLEQNPTTYTEALEDTTDIDVVLCLTFTSLKYEDPYLSTLTEFLNSDKFKELDEDKKQLAVIPDITKWFKVPDVIAKMRENLSLFKRFSEANKNEKSIRFIISAISDPSIPGSSIYLYENGKLTDTKFQPVSRPPPPVVKESGQTISETCRKSPPGETVKYRVEYKQVKAVEEQWLAIVTTDEDFTLTGLKPGNQYLIRYRIVGKVGVSEVSETVSPTPPSMSDLKEPPPEFRGEVNIEDIWKSVNLEMIARRFVSNQTKNPFAVQPNYSRWAPWIGHKTRMDHTVLNTEFAKVATSKVTSAEAQMINVSEDRLVDELMKQKVGVVRKLCKACNIDSKGSCMDLISRLRAEMQNRQSYDKMFQKTWGALAIPFHPHEGRLAEPTPENISSANQGKLKVSLPWLFEKTDSSNVKGHPITGSSEQYVLYDKLHESNTKDPQDVLRKISLVPELQGWLNSQIAEQFFASLRKNNYFLNNMAPSTHIFIMRNIVHHKNTSTNQKLLEVQLQRGHRPHGIENITLI</sequence>
<comment type="caution">
    <text evidence="3">The sequence shown here is derived from an EMBL/GenBank/DDBJ whole genome shotgun (WGS) entry which is preliminary data.</text>
</comment>
<dbReference type="Proteomes" id="UP001558613">
    <property type="component" value="Unassembled WGS sequence"/>
</dbReference>
<dbReference type="CDD" id="cd00063">
    <property type="entry name" value="FN3"/>
    <property type="match status" value="1"/>
</dbReference>
<evidence type="ECO:0000313" key="4">
    <source>
        <dbReference type="Proteomes" id="UP001558613"/>
    </source>
</evidence>
<name>A0ABR3MV32_9TELE</name>
<dbReference type="SUPFAM" id="SSF49265">
    <property type="entry name" value="Fibronectin type III"/>
    <property type="match status" value="1"/>
</dbReference>
<dbReference type="InterPro" id="IPR036116">
    <property type="entry name" value="FN3_sf"/>
</dbReference>
<reference evidence="3 4" key="1">
    <citation type="submission" date="2023-09" db="EMBL/GenBank/DDBJ databases">
        <authorList>
            <person name="Wang M."/>
        </authorList>
    </citation>
    <scope>NUCLEOTIDE SEQUENCE [LARGE SCALE GENOMIC DNA]</scope>
    <source>
        <strain evidence="3">GT-2023</strain>
        <tissue evidence="3">Liver</tissue>
    </source>
</reference>
<evidence type="ECO:0000259" key="2">
    <source>
        <dbReference type="PROSITE" id="PS50853"/>
    </source>
</evidence>
<dbReference type="PROSITE" id="PS50853">
    <property type="entry name" value="FN3"/>
    <property type="match status" value="1"/>
</dbReference>
<evidence type="ECO:0000313" key="3">
    <source>
        <dbReference type="EMBL" id="KAL1268504.1"/>
    </source>
</evidence>
<keyword evidence="4" id="KW-1185">Reference proteome</keyword>
<protein>
    <recommendedName>
        <fullName evidence="2">Fibronectin type-III domain-containing protein</fullName>
    </recommendedName>
</protein>